<gene>
    <name evidence="1" type="ORF">NG799_17175</name>
</gene>
<organism evidence="1 2">
    <name type="scientific">Laspinema palackyanum D2a</name>
    <dbReference type="NCBI Taxonomy" id="2953684"/>
    <lineage>
        <taxon>Bacteria</taxon>
        <taxon>Bacillati</taxon>
        <taxon>Cyanobacteriota</taxon>
        <taxon>Cyanophyceae</taxon>
        <taxon>Oscillatoriophycideae</taxon>
        <taxon>Oscillatoriales</taxon>
        <taxon>Laspinemataceae</taxon>
        <taxon>Laspinema</taxon>
        <taxon>Laspinema palackyanum</taxon>
    </lineage>
</organism>
<proteinExistence type="predicted"/>
<dbReference type="Proteomes" id="UP001525890">
    <property type="component" value="Unassembled WGS sequence"/>
</dbReference>
<comment type="caution">
    <text evidence="1">The sequence shown here is derived from an EMBL/GenBank/DDBJ whole genome shotgun (WGS) entry which is preliminary data.</text>
</comment>
<reference evidence="1 2" key="1">
    <citation type="journal article" date="2022" name="Front. Microbiol.">
        <title>High genomic differentiation and limited gene flow indicate recent cryptic speciation within the genus Laspinema (cyanobacteria).</title>
        <authorList>
            <person name="Stanojkovic A."/>
            <person name="Skoupy S."/>
            <person name="Skaloud P."/>
            <person name="Dvorak P."/>
        </authorList>
    </citation>
    <scope>NUCLEOTIDE SEQUENCE [LARGE SCALE GENOMIC DNA]</scope>
    <source>
        <strain evidence="1 2">D2a</strain>
    </source>
</reference>
<protein>
    <submittedName>
        <fullName evidence="1">Uncharacterized protein</fullName>
    </submittedName>
</protein>
<accession>A0ABT2MX18</accession>
<sequence length="47" mass="5361">MIRGEFNHKGELAFEIALVAADETDWPVQVIIPVLGDFDFGLRCDRR</sequence>
<dbReference type="RefSeq" id="WP_368007591.1">
    <property type="nucleotide sequence ID" value="NZ_JAMXFF010000026.1"/>
</dbReference>
<dbReference type="EMBL" id="JAMXFF010000026">
    <property type="protein sequence ID" value="MCT7968046.1"/>
    <property type="molecule type" value="Genomic_DNA"/>
</dbReference>
<evidence type="ECO:0000313" key="1">
    <source>
        <dbReference type="EMBL" id="MCT7968046.1"/>
    </source>
</evidence>
<evidence type="ECO:0000313" key="2">
    <source>
        <dbReference type="Proteomes" id="UP001525890"/>
    </source>
</evidence>
<name>A0ABT2MX18_9CYAN</name>
<keyword evidence="2" id="KW-1185">Reference proteome</keyword>